<dbReference type="Gene3D" id="3.90.110.10">
    <property type="entry name" value="Lactate dehydrogenase/glycoside hydrolase, family 4, C-terminal"/>
    <property type="match status" value="1"/>
</dbReference>
<dbReference type="GO" id="GO:0016615">
    <property type="term" value="F:malate dehydrogenase activity"/>
    <property type="evidence" value="ECO:0007669"/>
    <property type="project" value="InterPro"/>
</dbReference>
<proteinExistence type="inferred from homology"/>
<dbReference type="OrthoDB" id="1510206at2759"/>
<dbReference type="Pfam" id="PF02866">
    <property type="entry name" value="Ldh_1_C"/>
    <property type="match status" value="1"/>
</dbReference>
<evidence type="ECO:0000313" key="4">
    <source>
        <dbReference type="Proteomes" id="UP000221080"/>
    </source>
</evidence>
<dbReference type="STRING" id="7998.ENSIPUP00000009324"/>
<keyword evidence="4" id="KW-1185">Reference proteome</keyword>
<dbReference type="GO" id="GO:0016616">
    <property type="term" value="F:oxidoreductase activity, acting on the CH-OH group of donors, NAD or NADP as acceptor"/>
    <property type="evidence" value="ECO:0007669"/>
    <property type="project" value="InterPro"/>
</dbReference>
<keyword evidence="2" id="KW-0560">Oxidoreductase</keyword>
<evidence type="ECO:0000256" key="1">
    <source>
        <dbReference type="ARBA" id="ARBA00009613"/>
    </source>
</evidence>
<dbReference type="FunFam" id="3.40.50.720:FF:000144">
    <property type="entry name" value="Malate dehydrogenase [NADP]"/>
    <property type="match status" value="1"/>
</dbReference>
<dbReference type="GeneID" id="108258355"/>
<protein>
    <submittedName>
        <fullName evidence="5">Malate dehydrogenase 1B isoform X1</fullName>
    </submittedName>
</protein>
<organism evidence="4 5">
    <name type="scientific">Ictalurus punctatus</name>
    <name type="common">Channel catfish</name>
    <name type="synonym">Silurus punctatus</name>
    <dbReference type="NCBI Taxonomy" id="7998"/>
    <lineage>
        <taxon>Eukaryota</taxon>
        <taxon>Metazoa</taxon>
        <taxon>Chordata</taxon>
        <taxon>Craniata</taxon>
        <taxon>Vertebrata</taxon>
        <taxon>Euteleostomi</taxon>
        <taxon>Actinopterygii</taxon>
        <taxon>Neopterygii</taxon>
        <taxon>Teleostei</taxon>
        <taxon>Ostariophysi</taxon>
        <taxon>Siluriformes</taxon>
        <taxon>Ictaluridae</taxon>
        <taxon>Ictalurus</taxon>
    </lineage>
</organism>
<dbReference type="InterPro" id="IPR036291">
    <property type="entry name" value="NAD(P)-bd_dom_sf"/>
</dbReference>
<dbReference type="GO" id="GO:0006108">
    <property type="term" value="P:malate metabolic process"/>
    <property type="evidence" value="ECO:0007669"/>
    <property type="project" value="InterPro"/>
</dbReference>
<dbReference type="Proteomes" id="UP000221080">
    <property type="component" value="Chromosome 26"/>
</dbReference>
<dbReference type="KEGG" id="ipu:108258355"/>
<name>A0A2D0Q109_ICTPU</name>
<dbReference type="AlphaFoldDB" id="A0A2D0Q109"/>
<reference evidence="4" key="1">
    <citation type="journal article" date="2016" name="Nat. Commun.">
        <title>The channel catfish genome sequence provides insights into the evolution of scale formation in teleosts.</title>
        <authorList>
            <person name="Liu Z."/>
            <person name="Liu S."/>
            <person name="Yao J."/>
            <person name="Bao L."/>
            <person name="Zhang J."/>
            <person name="Li Y."/>
            <person name="Jiang C."/>
            <person name="Sun L."/>
            <person name="Wang R."/>
            <person name="Zhang Y."/>
            <person name="Zhou T."/>
            <person name="Zeng Q."/>
            <person name="Fu Q."/>
            <person name="Gao S."/>
            <person name="Li N."/>
            <person name="Koren S."/>
            <person name="Jiang Y."/>
            <person name="Zimin A."/>
            <person name="Xu P."/>
            <person name="Phillippy A.M."/>
            <person name="Geng X."/>
            <person name="Song L."/>
            <person name="Sun F."/>
            <person name="Li C."/>
            <person name="Wang X."/>
            <person name="Chen A."/>
            <person name="Jin Y."/>
            <person name="Yuan Z."/>
            <person name="Yang Y."/>
            <person name="Tan S."/>
            <person name="Peatman E."/>
            <person name="Lu J."/>
            <person name="Qin Z."/>
            <person name="Dunham R."/>
            <person name="Li Z."/>
            <person name="Sonstegard T."/>
            <person name="Feng J."/>
            <person name="Danzmann R.G."/>
            <person name="Schroeder S."/>
            <person name="Scheffler B."/>
            <person name="Duke M.V."/>
            <person name="Ballard L."/>
            <person name="Kucuktas H."/>
            <person name="Kaltenboeck L."/>
            <person name="Liu H."/>
            <person name="Armbruster J."/>
            <person name="Xie Y."/>
            <person name="Kirby M.L."/>
            <person name="Tian Y."/>
            <person name="Flanagan M.E."/>
            <person name="Mu W."/>
            <person name="Waldbieser G.C."/>
        </authorList>
    </citation>
    <scope>NUCLEOTIDE SEQUENCE [LARGE SCALE GENOMIC DNA]</scope>
    <source>
        <strain evidence="4">SDA103</strain>
    </source>
</reference>
<dbReference type="PANTHER" id="PTHR23382">
    <property type="entry name" value="MALATE DEHYDROGENASE"/>
    <property type="match status" value="1"/>
</dbReference>
<reference evidence="5" key="2">
    <citation type="submission" date="2025-08" db="UniProtKB">
        <authorList>
            <consortium name="RefSeq"/>
        </authorList>
    </citation>
    <scope>IDENTIFICATION</scope>
    <source>
        <tissue evidence="5">Blood</tissue>
    </source>
</reference>
<comment type="similarity">
    <text evidence="1">Belongs to the LDH/MDH superfamily. MDH type 2 family.</text>
</comment>
<accession>A0A2D0Q109</accession>
<dbReference type="InterPro" id="IPR022383">
    <property type="entry name" value="Lactate/malate_DH_C"/>
</dbReference>
<dbReference type="SUPFAM" id="SSF56327">
    <property type="entry name" value="LDH C-terminal domain-like"/>
    <property type="match status" value="1"/>
</dbReference>
<dbReference type="InterPro" id="IPR010945">
    <property type="entry name" value="Malate_DH_type2"/>
</dbReference>
<gene>
    <name evidence="5" type="primary">mdh1b</name>
</gene>
<dbReference type="RefSeq" id="XP_017312418.1">
    <property type="nucleotide sequence ID" value="XM_017456929.3"/>
</dbReference>
<evidence type="ECO:0000313" key="5">
    <source>
        <dbReference type="RefSeq" id="XP_017312418.1"/>
    </source>
</evidence>
<evidence type="ECO:0000256" key="2">
    <source>
        <dbReference type="ARBA" id="ARBA00023002"/>
    </source>
</evidence>
<dbReference type="CTD" id="130752"/>
<dbReference type="Gene3D" id="3.40.50.720">
    <property type="entry name" value="NAD(P)-binding Rossmann-like Domain"/>
    <property type="match status" value="1"/>
</dbReference>
<dbReference type="InterPro" id="IPR015955">
    <property type="entry name" value="Lactate_DH/Glyco_Ohase_4_C"/>
</dbReference>
<feature type="domain" description="Lactate/malate dehydrogenase C-terminal" evidence="3">
    <location>
        <begin position="289"/>
        <end position="459"/>
    </location>
</feature>
<evidence type="ECO:0000259" key="3">
    <source>
        <dbReference type="Pfam" id="PF02866"/>
    </source>
</evidence>
<sequence>MAKFVLAGKADCPYYAKAELLADLLQSILPDFCIHKICMLPSAWESWLEDTCSSNGWKHTSSPMVWRELTDRGGKGMLLGGFSDFLEYVQGYYGITSDMGTELMLNIAAENLRATELRLWDEERQRQLHQSFHIWISGALNPICNHLIPSLFTSGVFAAVPAVSLHLLDADASEDSLLALKMEVEDMALPQLHEVTVHSDLTVAFRAADLIVLLDERGPNEDAEQRLSRVVERLDCYGRLIEDNAHRDLRVLVAGDVYVNLKCGLLIERAPSVDPRRFVAIAAQLEGEARTQLAVQLSVKSHDITDVIVWGNISGRYHVDLQRAKVYRYKGAIWGPAGFSQNILEIVYDRKWLENDFPGSVSSRRSAISLKTNRPAAISATRGIITALSAWINDSSPQEIFSLGVVSTGHFGIPVGLVFCVPVTFEKGEWSVCADVVVTEELRRKLEAAVNEITAEKSTADGMRTKSSLTSYSNSSQ</sequence>
<dbReference type="SUPFAM" id="SSF51735">
    <property type="entry name" value="NAD(P)-binding Rossmann-fold domains"/>
    <property type="match status" value="1"/>
</dbReference>